<evidence type="ECO:0000256" key="2">
    <source>
        <dbReference type="ARBA" id="ARBA00023027"/>
    </source>
</evidence>
<organism evidence="6 7">
    <name type="scientific">Silvibacterium bohemicum</name>
    <dbReference type="NCBI Taxonomy" id="1577686"/>
    <lineage>
        <taxon>Bacteria</taxon>
        <taxon>Pseudomonadati</taxon>
        <taxon>Acidobacteriota</taxon>
        <taxon>Terriglobia</taxon>
        <taxon>Terriglobales</taxon>
        <taxon>Acidobacteriaceae</taxon>
        <taxon>Silvibacterium</taxon>
    </lineage>
</organism>
<dbReference type="InterPro" id="IPR036291">
    <property type="entry name" value="NAD(P)-bd_dom_sf"/>
</dbReference>
<comment type="caution">
    <text evidence="6">The sequence shown here is derived from an EMBL/GenBank/DDBJ whole genome shotgun (WGS) entry which is preliminary data.</text>
</comment>
<reference evidence="6 7" key="1">
    <citation type="submission" date="2020-08" db="EMBL/GenBank/DDBJ databases">
        <title>Genomic Encyclopedia of Type Strains, Phase IV (KMG-IV): sequencing the most valuable type-strain genomes for metagenomic binning, comparative biology and taxonomic classification.</title>
        <authorList>
            <person name="Goeker M."/>
        </authorList>
    </citation>
    <scope>NUCLEOTIDE SEQUENCE [LARGE SCALE GENOMIC DNA]</scope>
    <source>
        <strain evidence="6 7">DSM 103733</strain>
    </source>
</reference>
<dbReference type="InterPro" id="IPR006140">
    <property type="entry name" value="D-isomer_DH_NAD-bd"/>
</dbReference>
<evidence type="ECO:0000313" key="6">
    <source>
        <dbReference type="EMBL" id="MBB6143865.1"/>
    </source>
</evidence>
<gene>
    <name evidence="6" type="ORF">HNQ77_001814</name>
</gene>
<dbReference type="RefSeq" id="WP_082125308.1">
    <property type="nucleotide sequence ID" value="NZ_JACHEK010000003.1"/>
</dbReference>
<dbReference type="EMBL" id="JACHEK010000003">
    <property type="protein sequence ID" value="MBB6143865.1"/>
    <property type="molecule type" value="Genomic_DNA"/>
</dbReference>
<feature type="signal peptide" evidence="4">
    <location>
        <begin position="1"/>
        <end position="25"/>
    </location>
</feature>
<protein>
    <submittedName>
        <fullName evidence="6">Phosphoglycerate dehydrogenase-like enzyme</fullName>
    </submittedName>
</protein>
<dbReference type="PANTHER" id="PTHR10996">
    <property type="entry name" value="2-HYDROXYACID DEHYDROGENASE-RELATED"/>
    <property type="match status" value="1"/>
</dbReference>
<dbReference type="OrthoDB" id="117809at2"/>
<dbReference type="Gene3D" id="3.40.50.720">
    <property type="entry name" value="NAD(P)-binding Rossmann-like Domain"/>
    <property type="match status" value="2"/>
</dbReference>
<dbReference type="InterPro" id="IPR050223">
    <property type="entry name" value="D-isomer_2-hydroxyacid_DH"/>
</dbReference>
<keyword evidence="2" id="KW-0520">NAD</keyword>
<evidence type="ECO:0000256" key="3">
    <source>
        <dbReference type="SAM" id="MobiDB-lite"/>
    </source>
</evidence>
<name>A0A841JTN5_9BACT</name>
<feature type="chain" id="PRO_5032395342" evidence="4">
    <location>
        <begin position="26"/>
        <end position="383"/>
    </location>
</feature>
<dbReference type="PANTHER" id="PTHR10996:SF178">
    <property type="entry name" value="2-HYDROXYACID DEHYDROGENASE YGL185C-RELATED"/>
    <property type="match status" value="1"/>
</dbReference>
<dbReference type="SUPFAM" id="SSF51735">
    <property type="entry name" value="NAD(P)-binding Rossmann-fold domains"/>
    <property type="match status" value="1"/>
</dbReference>
<accession>A0A841JTN5</accession>
<dbReference type="PROSITE" id="PS00671">
    <property type="entry name" value="D_2_HYDROXYACID_DH_3"/>
    <property type="match status" value="1"/>
</dbReference>
<dbReference type="GO" id="GO:0030267">
    <property type="term" value="F:glyoxylate reductase (NADPH) activity"/>
    <property type="evidence" value="ECO:0007669"/>
    <property type="project" value="TreeGrafter"/>
</dbReference>
<keyword evidence="7" id="KW-1185">Reference proteome</keyword>
<dbReference type="AlphaFoldDB" id="A0A841JTN5"/>
<evidence type="ECO:0000313" key="7">
    <source>
        <dbReference type="Proteomes" id="UP000538666"/>
    </source>
</evidence>
<feature type="domain" description="D-isomer specific 2-hydroxyacid dehydrogenase NAD-binding" evidence="5">
    <location>
        <begin position="147"/>
        <end position="323"/>
    </location>
</feature>
<evidence type="ECO:0000259" key="5">
    <source>
        <dbReference type="Pfam" id="PF02826"/>
    </source>
</evidence>
<dbReference type="GO" id="GO:0005829">
    <property type="term" value="C:cytosol"/>
    <property type="evidence" value="ECO:0007669"/>
    <property type="project" value="TreeGrafter"/>
</dbReference>
<dbReference type="GO" id="GO:0016618">
    <property type="term" value="F:hydroxypyruvate reductase [NAD(P)H] activity"/>
    <property type="evidence" value="ECO:0007669"/>
    <property type="project" value="TreeGrafter"/>
</dbReference>
<keyword evidence="1" id="KW-0560">Oxidoreductase</keyword>
<dbReference type="GO" id="GO:0051287">
    <property type="term" value="F:NAD binding"/>
    <property type="evidence" value="ECO:0007669"/>
    <property type="project" value="InterPro"/>
</dbReference>
<sequence length="383" mass="41377">MRERLRVCCTQLLWLFLPAGTQAHAAKVICRYRHRSQVVMKIGYLGKQNSFALEMLKRLKSEHSQDEFLTWQPDDKAPSTELEVIIAFGKVDSKEIEAQTKLGLLQMASAGYEEVDVEAATKAGVWVGSAPTTKTGNGESVAEVAVLLMLAASRRLNEELALTHGIAQSPSEKLEVNRALSGKTACIVGLGGIGDLLIERLRGFGMILTGVDNHPEHAPNGVRGYGHDELKVAAAQADYLILAIPGTKANENMIDGTVLTAMKKDAVLVNVARGTLVDEPALLAAVKSGHLFGAGLDVVKDEPVSNGNPLLMEPRIFVTPHIAGSTDLMLDGTAKFLGEVLARYRNGLQSEYIVNEPRKPRVPLRKSPSGEHFSQQISRSTAA</sequence>
<evidence type="ECO:0000256" key="4">
    <source>
        <dbReference type="SAM" id="SignalP"/>
    </source>
</evidence>
<dbReference type="InterPro" id="IPR029753">
    <property type="entry name" value="D-isomer_DH_CS"/>
</dbReference>
<keyword evidence="4" id="KW-0732">Signal</keyword>
<feature type="region of interest" description="Disordered" evidence="3">
    <location>
        <begin position="359"/>
        <end position="383"/>
    </location>
</feature>
<dbReference type="Proteomes" id="UP000538666">
    <property type="component" value="Unassembled WGS sequence"/>
</dbReference>
<dbReference type="SUPFAM" id="SSF52283">
    <property type="entry name" value="Formate/glycerate dehydrogenase catalytic domain-like"/>
    <property type="match status" value="1"/>
</dbReference>
<feature type="compositionally biased region" description="Polar residues" evidence="3">
    <location>
        <begin position="372"/>
        <end position="383"/>
    </location>
</feature>
<evidence type="ECO:0000256" key="1">
    <source>
        <dbReference type="ARBA" id="ARBA00023002"/>
    </source>
</evidence>
<dbReference type="Pfam" id="PF02826">
    <property type="entry name" value="2-Hacid_dh_C"/>
    <property type="match status" value="1"/>
</dbReference>
<proteinExistence type="predicted"/>